<organism evidence="1 2">
    <name type="scientific">Desulfosarcina ovata subsp. ovata</name>
    <dbReference type="NCBI Taxonomy" id="2752305"/>
    <lineage>
        <taxon>Bacteria</taxon>
        <taxon>Pseudomonadati</taxon>
        <taxon>Thermodesulfobacteriota</taxon>
        <taxon>Desulfobacteria</taxon>
        <taxon>Desulfobacterales</taxon>
        <taxon>Desulfosarcinaceae</taxon>
        <taxon>Desulfosarcina</taxon>
    </lineage>
</organism>
<evidence type="ECO:0000313" key="2">
    <source>
        <dbReference type="Proteomes" id="UP000422108"/>
    </source>
</evidence>
<dbReference type="AlphaFoldDB" id="A0A5K8AJC1"/>
<gene>
    <name evidence="1" type="ORF">DSCOOX_59830</name>
</gene>
<protein>
    <recommendedName>
        <fullName evidence="3">Flavodoxin-like fold domain-containing protein</fullName>
    </recommendedName>
</protein>
<name>A0A5K8AJC1_9BACT</name>
<accession>A0A5K8AJC1</accession>
<evidence type="ECO:0000313" key="1">
    <source>
        <dbReference type="EMBL" id="BBO92803.1"/>
    </source>
</evidence>
<keyword evidence="2" id="KW-1185">Reference proteome</keyword>
<dbReference type="Proteomes" id="UP000422108">
    <property type="component" value="Chromosome"/>
</dbReference>
<evidence type="ECO:0008006" key="3">
    <source>
        <dbReference type="Google" id="ProtNLM"/>
    </source>
</evidence>
<proteinExistence type="predicted"/>
<dbReference type="EMBL" id="AP021879">
    <property type="protein sequence ID" value="BBO92803.1"/>
    <property type="molecule type" value="Genomic_DNA"/>
</dbReference>
<sequence length="49" mass="5571">MKAPLKALGYEIIGELSVFRIFDKAKVKNDERAMDDAYKLGQKLANELK</sequence>
<reference evidence="1 2" key="1">
    <citation type="submission" date="2019-11" db="EMBL/GenBank/DDBJ databases">
        <title>Comparative genomics of hydrocarbon-degrading Desulfosarcina strains.</title>
        <authorList>
            <person name="Watanabe M."/>
            <person name="Kojima H."/>
            <person name="Fukui M."/>
        </authorList>
    </citation>
    <scope>NUCLEOTIDE SEQUENCE [LARGE SCALE GENOMIC DNA]</scope>
    <source>
        <strain evidence="2">oXyS1</strain>
    </source>
</reference>